<keyword evidence="3" id="KW-0233">DNA recombination</keyword>
<feature type="domain" description="Core-binding (CB)" evidence="7">
    <location>
        <begin position="28"/>
        <end position="112"/>
    </location>
</feature>
<dbReference type="Pfam" id="PF00589">
    <property type="entry name" value="Phage_integrase"/>
    <property type="match status" value="1"/>
</dbReference>
<dbReference type="InterPro" id="IPR025269">
    <property type="entry name" value="SAM-like_dom"/>
</dbReference>
<dbReference type="Proteomes" id="UP000295416">
    <property type="component" value="Unassembled WGS sequence"/>
</dbReference>
<evidence type="ECO:0000259" key="7">
    <source>
        <dbReference type="PROSITE" id="PS51900"/>
    </source>
</evidence>
<protein>
    <submittedName>
        <fullName evidence="8">Integrase/recombinase XerD</fullName>
    </submittedName>
</protein>
<reference evidence="8 9" key="1">
    <citation type="submission" date="2019-03" db="EMBL/GenBank/DDBJ databases">
        <title>Genomic Encyclopedia of Type Strains, Phase IV (KMG-IV): sequencing the most valuable type-strain genomes for metagenomic binning, comparative biology and taxonomic classification.</title>
        <authorList>
            <person name="Goeker M."/>
        </authorList>
    </citation>
    <scope>NUCLEOTIDE SEQUENCE [LARGE SCALE GENOMIC DNA]</scope>
    <source>
        <strain evidence="8 9">DSM 19377</strain>
    </source>
</reference>
<dbReference type="SUPFAM" id="SSF56349">
    <property type="entry name" value="DNA breaking-rejoining enzymes"/>
    <property type="match status" value="1"/>
</dbReference>
<dbReference type="GO" id="GO:0015074">
    <property type="term" value="P:DNA integration"/>
    <property type="evidence" value="ECO:0007669"/>
    <property type="project" value="InterPro"/>
</dbReference>
<dbReference type="GO" id="GO:0003677">
    <property type="term" value="F:DNA binding"/>
    <property type="evidence" value="ECO:0007669"/>
    <property type="project" value="UniProtKB-UniRule"/>
</dbReference>
<evidence type="ECO:0000256" key="1">
    <source>
        <dbReference type="ARBA" id="ARBA00008857"/>
    </source>
</evidence>
<evidence type="ECO:0000256" key="4">
    <source>
        <dbReference type="PROSITE-ProRule" id="PRU01248"/>
    </source>
</evidence>
<dbReference type="InterPro" id="IPR050090">
    <property type="entry name" value="Tyrosine_recombinase_XerCD"/>
</dbReference>
<name>A0A4R2P5S0_9BACL</name>
<proteinExistence type="inferred from homology"/>
<dbReference type="InterPro" id="IPR013762">
    <property type="entry name" value="Integrase-like_cat_sf"/>
</dbReference>
<evidence type="ECO:0000256" key="3">
    <source>
        <dbReference type="ARBA" id="ARBA00023172"/>
    </source>
</evidence>
<dbReference type="PROSITE" id="PS51898">
    <property type="entry name" value="TYR_RECOMBINASE"/>
    <property type="match status" value="1"/>
</dbReference>
<evidence type="ECO:0000259" key="6">
    <source>
        <dbReference type="PROSITE" id="PS51898"/>
    </source>
</evidence>
<feature type="domain" description="Tyr recombinase" evidence="6">
    <location>
        <begin position="133"/>
        <end position="315"/>
    </location>
</feature>
<comment type="similarity">
    <text evidence="1">Belongs to the 'phage' integrase family.</text>
</comment>
<accession>A0A4R2P5S0</accession>
<dbReference type="EMBL" id="SLXK01000006">
    <property type="protein sequence ID" value="TCP30209.1"/>
    <property type="molecule type" value="Genomic_DNA"/>
</dbReference>
<organism evidence="8 9">
    <name type="scientific">Scopulibacillus darangshiensis</name>
    <dbReference type="NCBI Taxonomy" id="442528"/>
    <lineage>
        <taxon>Bacteria</taxon>
        <taxon>Bacillati</taxon>
        <taxon>Bacillota</taxon>
        <taxon>Bacilli</taxon>
        <taxon>Bacillales</taxon>
        <taxon>Sporolactobacillaceae</taxon>
        <taxon>Scopulibacillus</taxon>
    </lineage>
</organism>
<comment type="caution">
    <text evidence="8">The sequence shown here is derived from an EMBL/GenBank/DDBJ whole genome shotgun (WGS) entry which is preliminary data.</text>
</comment>
<dbReference type="Gene3D" id="1.10.150.130">
    <property type="match status" value="1"/>
</dbReference>
<evidence type="ECO:0000256" key="5">
    <source>
        <dbReference type="SAM" id="MobiDB-lite"/>
    </source>
</evidence>
<dbReference type="PANTHER" id="PTHR30349:SF41">
    <property type="entry name" value="INTEGRASE_RECOMBINASE PROTEIN MJ0367-RELATED"/>
    <property type="match status" value="1"/>
</dbReference>
<dbReference type="PANTHER" id="PTHR30349">
    <property type="entry name" value="PHAGE INTEGRASE-RELATED"/>
    <property type="match status" value="1"/>
</dbReference>
<dbReference type="PROSITE" id="PS51900">
    <property type="entry name" value="CB"/>
    <property type="match status" value="1"/>
</dbReference>
<dbReference type="InterPro" id="IPR002104">
    <property type="entry name" value="Integrase_catalytic"/>
</dbReference>
<keyword evidence="9" id="KW-1185">Reference proteome</keyword>
<dbReference type="GO" id="GO:0006310">
    <property type="term" value="P:DNA recombination"/>
    <property type="evidence" value="ECO:0007669"/>
    <property type="project" value="UniProtKB-KW"/>
</dbReference>
<dbReference type="CDD" id="cd00397">
    <property type="entry name" value="DNA_BRE_C"/>
    <property type="match status" value="1"/>
</dbReference>
<evidence type="ECO:0000313" key="8">
    <source>
        <dbReference type="EMBL" id="TCP30209.1"/>
    </source>
</evidence>
<dbReference type="Pfam" id="PF13102">
    <property type="entry name" value="Phage_int_SAM_5"/>
    <property type="match status" value="1"/>
</dbReference>
<keyword evidence="2 4" id="KW-0238">DNA-binding</keyword>
<sequence>MAKKVMRKLGRGKGAGATQKNNQKPVNMSLNDMFERFMLYKKTEGLAKDTIESYYTTYRWFREYLGSDLERDEITLDVFRDYIDFMLNEKGISPVTANVRIRTMRTFIRYCYLENYIDFPIHERFKPLKTKQDTLESFTPQEVKKLLSLVDESTYTGFRDKVIIYILLDTLVRCRELINMKRENVDLQTGAIKLEASDTKTKKSRIVPLSARTIRVLKEYMDETEDFGSEWLLVTYEGEQMANNTIRYRLTELGEKAGLTNKRVSPHTFRHTGSLFYIMNGGDPFSLQKILGHSDMSMVRKYIQMTDDTVKRQHNTFSPLKSVFN</sequence>
<feature type="compositionally biased region" description="Basic residues" evidence="5">
    <location>
        <begin position="1"/>
        <end position="11"/>
    </location>
</feature>
<dbReference type="AlphaFoldDB" id="A0A4R2P5S0"/>
<gene>
    <name evidence="8" type="ORF">EV207_10632</name>
</gene>
<evidence type="ECO:0000256" key="2">
    <source>
        <dbReference type="ARBA" id="ARBA00023125"/>
    </source>
</evidence>
<dbReference type="Gene3D" id="1.10.443.10">
    <property type="entry name" value="Intergrase catalytic core"/>
    <property type="match status" value="1"/>
</dbReference>
<feature type="region of interest" description="Disordered" evidence="5">
    <location>
        <begin position="1"/>
        <end position="24"/>
    </location>
</feature>
<dbReference type="InterPro" id="IPR011010">
    <property type="entry name" value="DNA_brk_join_enz"/>
</dbReference>
<dbReference type="InterPro" id="IPR010998">
    <property type="entry name" value="Integrase_recombinase_N"/>
</dbReference>
<dbReference type="RefSeq" id="WP_243646969.1">
    <property type="nucleotide sequence ID" value="NZ_SLXK01000006.1"/>
</dbReference>
<dbReference type="InterPro" id="IPR044068">
    <property type="entry name" value="CB"/>
</dbReference>
<evidence type="ECO:0000313" key="9">
    <source>
        <dbReference type="Proteomes" id="UP000295416"/>
    </source>
</evidence>